<sequence>MPPPPLSELLARKEEEWRALRDSQAQLQEAALQDAQAQLQEARGQLQALREDFEYNLGLLEERDRELERCEAAWAQARTLEEARQAELSELRVRVARLQGALAGEAQRSEALQRQQRQTWQQHQLDLQRLHR</sequence>
<dbReference type="GO" id="GO:0005876">
    <property type="term" value="C:spindle microtubule"/>
    <property type="evidence" value="ECO:0007669"/>
    <property type="project" value="TreeGrafter"/>
</dbReference>
<dbReference type="GO" id="GO:0034451">
    <property type="term" value="C:centriolar satellite"/>
    <property type="evidence" value="ECO:0007669"/>
    <property type="project" value="TreeGrafter"/>
</dbReference>
<name>A0A8J5ZX42_GALPY</name>
<dbReference type="GO" id="GO:0045931">
    <property type="term" value="P:positive regulation of mitotic cell cycle"/>
    <property type="evidence" value="ECO:0007669"/>
    <property type="project" value="TreeGrafter"/>
</dbReference>
<dbReference type="GO" id="GO:0007020">
    <property type="term" value="P:microtubule nucleation"/>
    <property type="evidence" value="ECO:0007669"/>
    <property type="project" value="TreeGrafter"/>
</dbReference>
<dbReference type="GO" id="GO:0005814">
    <property type="term" value="C:centriole"/>
    <property type="evidence" value="ECO:0007669"/>
    <property type="project" value="TreeGrafter"/>
</dbReference>
<dbReference type="Proteomes" id="UP000700334">
    <property type="component" value="Unassembled WGS sequence"/>
</dbReference>
<gene>
    <name evidence="2" type="ORF">J0S82_013272</name>
</gene>
<dbReference type="GO" id="GO:0060271">
    <property type="term" value="P:cilium assembly"/>
    <property type="evidence" value="ECO:0007669"/>
    <property type="project" value="TreeGrafter"/>
</dbReference>
<keyword evidence="3" id="KW-1185">Reference proteome</keyword>
<dbReference type="GO" id="GO:0007099">
    <property type="term" value="P:centriole replication"/>
    <property type="evidence" value="ECO:0007669"/>
    <property type="project" value="TreeGrafter"/>
</dbReference>
<comment type="caution">
    <text evidence="2">The sequence shown here is derived from an EMBL/GenBank/DDBJ whole genome shotgun (WGS) entry which is preliminary data.</text>
</comment>
<reference evidence="2" key="1">
    <citation type="journal article" date="2021" name="Evol. Appl.">
        <title>The genome of the Pyrenean desman and the effects of bottlenecks and inbreeding on the genomic landscape of an endangered species.</title>
        <authorList>
            <person name="Escoda L."/>
            <person name="Castresana J."/>
        </authorList>
    </citation>
    <scope>NUCLEOTIDE SEQUENCE</scope>
    <source>
        <strain evidence="2">IBE-C5619</strain>
    </source>
</reference>
<evidence type="ECO:0000256" key="1">
    <source>
        <dbReference type="SAM" id="Coils"/>
    </source>
</evidence>
<feature type="coiled-coil region" evidence="1">
    <location>
        <begin position="10"/>
        <end position="52"/>
    </location>
</feature>
<evidence type="ECO:0000313" key="2">
    <source>
        <dbReference type="EMBL" id="KAG8507570.1"/>
    </source>
</evidence>
<dbReference type="PANTHER" id="PTHR46725:SF1">
    <property type="entry name" value="COILED-COIL DOMAIN-CONTAINING PROTEIN 57"/>
    <property type="match status" value="1"/>
</dbReference>
<evidence type="ECO:0000313" key="3">
    <source>
        <dbReference type="Proteomes" id="UP000700334"/>
    </source>
</evidence>
<accession>A0A8J5ZX42</accession>
<protein>
    <submittedName>
        <fullName evidence="2">Coiled-coil domain-containing protein 57</fullName>
    </submittedName>
</protein>
<organism evidence="2 3">
    <name type="scientific">Galemys pyrenaicus</name>
    <name type="common">Iberian desman</name>
    <name type="synonym">Pyrenean desman</name>
    <dbReference type="NCBI Taxonomy" id="202257"/>
    <lineage>
        <taxon>Eukaryota</taxon>
        <taxon>Metazoa</taxon>
        <taxon>Chordata</taxon>
        <taxon>Craniata</taxon>
        <taxon>Vertebrata</taxon>
        <taxon>Euteleostomi</taxon>
        <taxon>Mammalia</taxon>
        <taxon>Eutheria</taxon>
        <taxon>Laurasiatheria</taxon>
        <taxon>Eulipotyphla</taxon>
        <taxon>Talpidae</taxon>
        <taxon>Galemys</taxon>
    </lineage>
</organism>
<dbReference type="EMBL" id="JAGFMF010012102">
    <property type="protein sequence ID" value="KAG8507570.1"/>
    <property type="molecule type" value="Genomic_DNA"/>
</dbReference>
<dbReference type="OrthoDB" id="9666461at2759"/>
<dbReference type="PANTHER" id="PTHR46725">
    <property type="entry name" value="COILED-COIL DOMAIN-CONTAINING PROTEIN 57"/>
    <property type="match status" value="1"/>
</dbReference>
<keyword evidence="1" id="KW-0175">Coiled coil</keyword>
<dbReference type="AlphaFoldDB" id="A0A8J5ZX42"/>
<proteinExistence type="predicted"/>
<dbReference type="InterPro" id="IPR042481">
    <property type="entry name" value="CCDC57"/>
</dbReference>